<dbReference type="EMBL" id="BARV01031651">
    <property type="protein sequence ID" value="GAI40055.1"/>
    <property type="molecule type" value="Genomic_DNA"/>
</dbReference>
<comment type="caution">
    <text evidence="1">The sequence shown here is derived from an EMBL/GenBank/DDBJ whole genome shotgun (WGS) entry which is preliminary data.</text>
</comment>
<accession>X1PLY2</accession>
<protein>
    <submittedName>
        <fullName evidence="1">Uncharacterized protein</fullName>
    </submittedName>
</protein>
<name>X1PLY2_9ZZZZ</name>
<evidence type="ECO:0000313" key="1">
    <source>
        <dbReference type="EMBL" id="GAI40055.1"/>
    </source>
</evidence>
<proteinExistence type="predicted"/>
<organism evidence="1">
    <name type="scientific">marine sediment metagenome</name>
    <dbReference type="NCBI Taxonomy" id="412755"/>
    <lineage>
        <taxon>unclassified sequences</taxon>
        <taxon>metagenomes</taxon>
        <taxon>ecological metagenomes</taxon>
    </lineage>
</organism>
<feature type="non-terminal residue" evidence="1">
    <location>
        <position position="1"/>
    </location>
</feature>
<reference evidence="1" key="1">
    <citation type="journal article" date="2014" name="Front. Microbiol.">
        <title>High frequency of phylogenetically diverse reductive dehalogenase-homologous genes in deep subseafloor sedimentary metagenomes.</title>
        <authorList>
            <person name="Kawai M."/>
            <person name="Futagami T."/>
            <person name="Toyoda A."/>
            <person name="Takaki Y."/>
            <person name="Nishi S."/>
            <person name="Hori S."/>
            <person name="Arai W."/>
            <person name="Tsubouchi T."/>
            <person name="Morono Y."/>
            <person name="Uchiyama I."/>
            <person name="Ito T."/>
            <person name="Fujiyama A."/>
            <person name="Inagaki F."/>
            <person name="Takami H."/>
        </authorList>
    </citation>
    <scope>NUCLEOTIDE SEQUENCE</scope>
    <source>
        <strain evidence="1">Expedition CK06-06</strain>
    </source>
</reference>
<sequence length="47" mass="5655">NGSCNVKELVEVDGGIYRKYLKRLRMDYKKGVQEGLEHKEFKYQYEL</sequence>
<dbReference type="AlphaFoldDB" id="X1PLY2"/>
<gene>
    <name evidence="1" type="ORF">S06H3_50047</name>
</gene>